<dbReference type="RefSeq" id="WP_100905978.1">
    <property type="nucleotide sequence ID" value="NZ_CP017766.1"/>
</dbReference>
<evidence type="ECO:0000313" key="2">
    <source>
        <dbReference type="Proteomes" id="UP000232806"/>
    </source>
</evidence>
<protein>
    <submittedName>
        <fullName evidence="1">Uncharacterized protein</fullName>
    </submittedName>
</protein>
<dbReference type="EMBL" id="CP017766">
    <property type="protein sequence ID" value="AUB56001.1"/>
    <property type="molecule type" value="Genomic_DNA"/>
</dbReference>
<dbReference type="InterPro" id="IPR010866">
    <property type="entry name" value="A-2_8-polyST"/>
</dbReference>
<dbReference type="Gene3D" id="3.40.50.11110">
    <property type="entry name" value="Sialyltransferase, C-terminal GT-B Rossman nucleotide-binding domain"/>
    <property type="match status" value="1"/>
</dbReference>
<accession>A0A2H4VD59</accession>
<dbReference type="Proteomes" id="UP000232806">
    <property type="component" value="Chromosome"/>
</dbReference>
<dbReference type="GeneID" id="35121594"/>
<reference evidence="1 2" key="1">
    <citation type="submission" date="2016-10" db="EMBL/GenBank/DDBJ databases">
        <title>Comparative genomics between deep and shallow subseafloor isolates.</title>
        <authorList>
            <person name="Ishii S."/>
            <person name="Miller J.R."/>
            <person name="Sutton G."/>
            <person name="Suzuki S."/>
            <person name="Methe B."/>
            <person name="Inagaki F."/>
            <person name="Imachi H."/>
        </authorList>
    </citation>
    <scope>NUCLEOTIDE SEQUENCE [LARGE SCALE GENOMIC DNA]</scope>
    <source>
        <strain evidence="1 2">MO-MB1</strain>
    </source>
</reference>
<gene>
    <name evidence="1" type="ORF">BK007_08310</name>
</gene>
<proteinExistence type="predicted"/>
<organism evidence="1 2">
    <name type="scientific">Methanobacterium subterraneum</name>
    <dbReference type="NCBI Taxonomy" id="59277"/>
    <lineage>
        <taxon>Archaea</taxon>
        <taxon>Methanobacteriati</taxon>
        <taxon>Methanobacteriota</taxon>
        <taxon>Methanomada group</taxon>
        <taxon>Methanobacteria</taxon>
        <taxon>Methanobacteriales</taxon>
        <taxon>Methanobacteriaceae</taxon>
        <taxon>Methanobacterium</taxon>
    </lineage>
</organism>
<dbReference type="AlphaFoldDB" id="A0A2H4VD59"/>
<name>A0A2H4VD59_9EURY</name>
<dbReference type="OrthoDB" id="359442at2157"/>
<evidence type="ECO:0000313" key="1">
    <source>
        <dbReference type="EMBL" id="AUB56001.1"/>
    </source>
</evidence>
<dbReference type="Pfam" id="PF07388">
    <property type="entry name" value="A-2_8-polyST"/>
    <property type="match status" value="1"/>
</dbReference>
<sequence length="388" mass="45104">MRCNSDTFFGILKNKNIDFIALAMTPWHAIGIDAFLFEKSQENHRKITGIVMIIPNNEKYVVNENNFSCNKFVDVDFYQIETLSDQRFTNSLHTIISEGYNILRGIKNCQNNMDRSNKKILYLISPWTPYLPFIEYFKDKKISSTYKPTFVVVDEGVGIYVSKKARELGIKHTSKFSPWAEIKLKGYAYIDKFLRKISLKYIPLTERFVYEYGSSFKRNEKIVNIYKKIIELRGNDLGIDGDNVALIITDPLSEYNMVSKKEEYSLINEIIQVFNENDIKILIKPHPYEAMNKYDHLKRDNVKIIKNNFPVEEIIPVLNPLCVIGTISTALINSKLIFNVTTISVINLLETDNELMKYTIQEFKELSGDFIKFLDSNDKITEVLNLKQ</sequence>